<dbReference type="AlphaFoldDB" id="A0A1H0RQG0"/>
<dbReference type="SUPFAM" id="SSF53335">
    <property type="entry name" value="S-adenosyl-L-methionine-dependent methyltransferases"/>
    <property type="match status" value="1"/>
</dbReference>
<dbReference type="STRING" id="405564.SAMN04487905_103186"/>
<dbReference type="GO" id="GO:0032259">
    <property type="term" value="P:methylation"/>
    <property type="evidence" value="ECO:0007669"/>
    <property type="project" value="UniProtKB-KW"/>
</dbReference>
<dbReference type="Proteomes" id="UP000199497">
    <property type="component" value="Unassembled WGS sequence"/>
</dbReference>
<evidence type="ECO:0000256" key="2">
    <source>
        <dbReference type="ARBA" id="ARBA00022679"/>
    </source>
</evidence>
<accession>A0A1H0RQG0</accession>
<sequence>MRGHSFARPHFREVVRDDVVMRLSLPRPDPDSISPTAHYTAHVWTRNGLGGHEFSTARGRLYYEVLRPFMAVSRKLDGPVLEDMLLARHRVLDHLLEKEMVEGRVNQVIELASGLSPRGHEFSRRHGSSITYVETDLADMAERKRNVLREVGSLGRHHRVEALDVGSGDGVGELRRLAGALDPAGGLAVVSEGLLNYLPVGAVRGLWAGLGGLLNRFEHGIYLSDLHVAADNRGVLNTVGAKLLGTFVRSGTHFHFTWADEAAAALRASGFGSVEPHSPSEFAGRVVDAERPHADLVRIMAASPATK</sequence>
<dbReference type="EMBL" id="FNJR01000003">
    <property type="protein sequence ID" value="SDP31703.1"/>
    <property type="molecule type" value="Genomic_DNA"/>
</dbReference>
<dbReference type="InterPro" id="IPR029063">
    <property type="entry name" value="SAM-dependent_MTases_sf"/>
</dbReference>
<keyword evidence="1 3" id="KW-0489">Methyltransferase</keyword>
<evidence type="ECO:0000256" key="1">
    <source>
        <dbReference type="ARBA" id="ARBA00022603"/>
    </source>
</evidence>
<keyword evidence="2 3" id="KW-0808">Transferase</keyword>
<dbReference type="RefSeq" id="WP_244515266.1">
    <property type="nucleotide sequence ID" value="NZ_FNJR01000003.1"/>
</dbReference>
<organism evidence="3 4">
    <name type="scientific">Actinopolyspora xinjiangensis</name>
    <dbReference type="NCBI Taxonomy" id="405564"/>
    <lineage>
        <taxon>Bacteria</taxon>
        <taxon>Bacillati</taxon>
        <taxon>Actinomycetota</taxon>
        <taxon>Actinomycetes</taxon>
        <taxon>Actinopolysporales</taxon>
        <taxon>Actinopolysporaceae</taxon>
        <taxon>Actinopolyspora</taxon>
    </lineage>
</organism>
<proteinExistence type="predicted"/>
<dbReference type="Gene3D" id="3.40.50.150">
    <property type="entry name" value="Vaccinia Virus protein VP39"/>
    <property type="match status" value="1"/>
</dbReference>
<dbReference type="InterPro" id="IPR007213">
    <property type="entry name" value="Ppm1/Ppm2/Tcmp"/>
</dbReference>
<keyword evidence="4" id="KW-1185">Reference proteome</keyword>
<evidence type="ECO:0000313" key="3">
    <source>
        <dbReference type="EMBL" id="SDP31703.1"/>
    </source>
</evidence>
<evidence type="ECO:0000313" key="4">
    <source>
        <dbReference type="Proteomes" id="UP000199497"/>
    </source>
</evidence>
<gene>
    <name evidence="3" type="ORF">SAMN04487905_103186</name>
</gene>
<name>A0A1H0RQG0_9ACTN</name>
<reference evidence="4" key="1">
    <citation type="submission" date="2016-10" db="EMBL/GenBank/DDBJ databases">
        <authorList>
            <person name="Varghese N."/>
            <person name="Submissions S."/>
        </authorList>
    </citation>
    <scope>NUCLEOTIDE SEQUENCE [LARGE SCALE GENOMIC DNA]</scope>
    <source>
        <strain evidence="4">DSM 46732</strain>
    </source>
</reference>
<protein>
    <submittedName>
        <fullName evidence="3">O-Methyltransferase involved in polyketide biosynthesis</fullName>
    </submittedName>
</protein>
<dbReference type="Pfam" id="PF04072">
    <property type="entry name" value="LCM"/>
    <property type="match status" value="1"/>
</dbReference>
<dbReference type="GO" id="GO:0008168">
    <property type="term" value="F:methyltransferase activity"/>
    <property type="evidence" value="ECO:0007669"/>
    <property type="project" value="UniProtKB-KW"/>
</dbReference>